<evidence type="ECO:0000313" key="4">
    <source>
        <dbReference type="Proteomes" id="UP001595818"/>
    </source>
</evidence>
<protein>
    <submittedName>
        <fullName evidence="3">Glycosyltransferase family 4 protein</fullName>
        <ecNumber evidence="3">2.4.-.-</ecNumber>
    </submittedName>
</protein>
<gene>
    <name evidence="3" type="ORF">ACFPFU_14210</name>
</gene>
<dbReference type="InterPro" id="IPR050194">
    <property type="entry name" value="Glycosyltransferase_grp1"/>
</dbReference>
<dbReference type="GO" id="GO:0016757">
    <property type="term" value="F:glycosyltransferase activity"/>
    <property type="evidence" value="ECO:0007669"/>
    <property type="project" value="UniProtKB-KW"/>
</dbReference>
<keyword evidence="4" id="KW-1185">Reference proteome</keyword>
<proteinExistence type="predicted"/>
<reference evidence="4" key="1">
    <citation type="journal article" date="2019" name="Int. J. Syst. Evol. Microbiol.">
        <title>The Global Catalogue of Microorganisms (GCM) 10K type strain sequencing project: providing services to taxonomists for standard genome sequencing and annotation.</title>
        <authorList>
            <consortium name="The Broad Institute Genomics Platform"/>
            <consortium name="The Broad Institute Genome Sequencing Center for Infectious Disease"/>
            <person name="Wu L."/>
            <person name="Ma J."/>
        </authorList>
    </citation>
    <scope>NUCLEOTIDE SEQUENCE [LARGE SCALE GENOMIC DNA]</scope>
    <source>
        <strain evidence="4">CGMCC 4.7466</strain>
    </source>
</reference>
<feature type="domain" description="Glycosyl transferase family 1" evidence="2">
    <location>
        <begin position="198"/>
        <end position="358"/>
    </location>
</feature>
<dbReference type="RefSeq" id="WP_377065425.1">
    <property type="nucleotide sequence ID" value="NZ_JBHSJJ010000007.1"/>
</dbReference>
<keyword evidence="3" id="KW-0808">Transferase</keyword>
<dbReference type="Gene3D" id="3.40.50.2000">
    <property type="entry name" value="Glycogen Phosphorylase B"/>
    <property type="match status" value="1"/>
</dbReference>
<dbReference type="EC" id="2.4.-.-" evidence="3"/>
<accession>A0ABV9T2X9</accession>
<keyword evidence="1" id="KW-0812">Transmembrane</keyword>
<dbReference type="EMBL" id="JBHSJJ010000007">
    <property type="protein sequence ID" value="MFC4872846.1"/>
    <property type="molecule type" value="Genomic_DNA"/>
</dbReference>
<sequence>MMKKKVLIFADYFLPGFKAGGPIRSIQNLIKSTSELGDYYLITRDRDIRDSVPYPNLALNEWLDKQGYKVCYLHRNFTGFMKMLSSIRNSNTIYLNSFFSPYFAILPMFFGLFYKKKIIIAPRGEFSSGALAIKSRKKKAFLYFFKSLKIHRKVMWHATTIQEEKEIVRLLDFNAKTFIAPNLSKQGLDYSQLKKINHSKVLIKKKLLLLFIGRIAEIKNIDYAINILTHVHFPVQLSLYGPLEDLKYFEKCKTLVKKLPPNVSVKFQGEVSYHQTHELFQKHHFLFFPTKGENYSHVIAEALQNGCPVILSDQHPWENLEKWQAGWSIPLDSPKKFLEILNSLSRLNQEDYERHSESALSYWKRKYTEDINMSESLYLKLFNEYDQE</sequence>
<dbReference type="Pfam" id="PF00534">
    <property type="entry name" value="Glycos_transf_1"/>
    <property type="match status" value="1"/>
</dbReference>
<dbReference type="PANTHER" id="PTHR45947">
    <property type="entry name" value="SULFOQUINOVOSYL TRANSFERASE SQD2"/>
    <property type="match status" value="1"/>
</dbReference>
<dbReference type="CDD" id="cd03801">
    <property type="entry name" value="GT4_PimA-like"/>
    <property type="match status" value="1"/>
</dbReference>
<dbReference type="InterPro" id="IPR001296">
    <property type="entry name" value="Glyco_trans_1"/>
</dbReference>
<comment type="caution">
    <text evidence="3">The sequence shown here is derived from an EMBL/GenBank/DDBJ whole genome shotgun (WGS) entry which is preliminary data.</text>
</comment>
<keyword evidence="1" id="KW-1133">Transmembrane helix</keyword>
<organism evidence="3 4">
    <name type="scientific">Negadavirga shengliensis</name>
    <dbReference type="NCBI Taxonomy" id="1389218"/>
    <lineage>
        <taxon>Bacteria</taxon>
        <taxon>Pseudomonadati</taxon>
        <taxon>Bacteroidota</taxon>
        <taxon>Cytophagia</taxon>
        <taxon>Cytophagales</taxon>
        <taxon>Cyclobacteriaceae</taxon>
        <taxon>Negadavirga</taxon>
    </lineage>
</organism>
<dbReference type="PANTHER" id="PTHR45947:SF3">
    <property type="entry name" value="SULFOQUINOVOSYL TRANSFERASE SQD2"/>
    <property type="match status" value="1"/>
</dbReference>
<feature type="transmembrane region" description="Helical" evidence="1">
    <location>
        <begin position="93"/>
        <end position="114"/>
    </location>
</feature>
<evidence type="ECO:0000313" key="3">
    <source>
        <dbReference type="EMBL" id="MFC4872846.1"/>
    </source>
</evidence>
<evidence type="ECO:0000259" key="2">
    <source>
        <dbReference type="Pfam" id="PF00534"/>
    </source>
</evidence>
<name>A0ABV9T2X9_9BACT</name>
<keyword evidence="3" id="KW-0328">Glycosyltransferase</keyword>
<dbReference type="Proteomes" id="UP001595818">
    <property type="component" value="Unassembled WGS sequence"/>
</dbReference>
<dbReference type="SUPFAM" id="SSF53756">
    <property type="entry name" value="UDP-Glycosyltransferase/glycogen phosphorylase"/>
    <property type="match status" value="1"/>
</dbReference>
<keyword evidence="1" id="KW-0472">Membrane</keyword>
<evidence type="ECO:0000256" key="1">
    <source>
        <dbReference type="SAM" id="Phobius"/>
    </source>
</evidence>